<dbReference type="EMBL" id="QZCH01000147">
    <property type="protein sequence ID" value="RJG35200.1"/>
    <property type="molecule type" value="Genomic_DNA"/>
</dbReference>
<name>A0A418Y8X5_9GAMM</name>
<reference evidence="1 2" key="1">
    <citation type="submission" date="2018-09" db="EMBL/GenBank/DDBJ databases">
        <authorList>
            <person name="Wang F."/>
        </authorList>
    </citation>
    <scope>NUCLEOTIDE SEQUENCE [LARGE SCALE GENOMIC DNA]</scope>
    <source>
        <strain evidence="1 2">PLHSC7-2</strain>
    </source>
</reference>
<accession>A0A418Y8X5</accession>
<dbReference type="RefSeq" id="WP_147378835.1">
    <property type="nucleotide sequence ID" value="NZ_QZCH01000147.1"/>
</dbReference>
<evidence type="ECO:0000313" key="1">
    <source>
        <dbReference type="EMBL" id="RJG35200.1"/>
    </source>
</evidence>
<dbReference type="AlphaFoldDB" id="A0A418Y8X5"/>
<sequence>MDQVERELDKLWSDKSFDEDNLSEIEDILAKSPSYVDFFVRKVDIESSLMDTLYLIVLNAVPLESCVQFAPQTTNWNINKCDDVIYELNLVFYDK</sequence>
<dbReference type="Proteomes" id="UP000283255">
    <property type="component" value="Unassembled WGS sequence"/>
</dbReference>
<keyword evidence="2" id="KW-1185">Reference proteome</keyword>
<evidence type="ECO:0000313" key="2">
    <source>
        <dbReference type="Proteomes" id="UP000283255"/>
    </source>
</evidence>
<gene>
    <name evidence="1" type="ORF">D1Z90_20960</name>
</gene>
<dbReference type="OrthoDB" id="7060579at2"/>
<organism evidence="1 2">
    <name type="scientific">Motilimonas pumila</name>
    <dbReference type="NCBI Taxonomy" id="2303987"/>
    <lineage>
        <taxon>Bacteria</taxon>
        <taxon>Pseudomonadati</taxon>
        <taxon>Pseudomonadota</taxon>
        <taxon>Gammaproteobacteria</taxon>
        <taxon>Alteromonadales</taxon>
        <taxon>Alteromonadales genera incertae sedis</taxon>
        <taxon>Motilimonas</taxon>
    </lineage>
</organism>
<reference evidence="1 2" key="2">
    <citation type="submission" date="2019-01" db="EMBL/GenBank/DDBJ databases">
        <title>Motilimonas pumilus sp. nov., isolated from the gut of sea cucumber (Apostichopus japonicus).</title>
        <authorList>
            <person name="Wang F.-Q."/>
            <person name="Ren L.-H."/>
            <person name="Lin Y.-W."/>
            <person name="Sun G.-H."/>
            <person name="Du Z.-J."/>
            <person name="Zhao J.-X."/>
            <person name="Liu X.-J."/>
            <person name="Liu L.-J."/>
        </authorList>
    </citation>
    <scope>NUCLEOTIDE SEQUENCE [LARGE SCALE GENOMIC DNA]</scope>
    <source>
        <strain evidence="1 2">PLHSC7-2</strain>
    </source>
</reference>
<protein>
    <submittedName>
        <fullName evidence="1">Uncharacterized protein</fullName>
    </submittedName>
</protein>
<feature type="non-terminal residue" evidence="1">
    <location>
        <position position="95"/>
    </location>
</feature>
<proteinExistence type="predicted"/>
<comment type="caution">
    <text evidence="1">The sequence shown here is derived from an EMBL/GenBank/DDBJ whole genome shotgun (WGS) entry which is preliminary data.</text>
</comment>